<dbReference type="Pfam" id="PF01978">
    <property type="entry name" value="TrmB"/>
    <property type="match status" value="1"/>
</dbReference>
<name>A0ABD5Q873_9EURY</name>
<keyword evidence="4" id="KW-1185">Reference proteome</keyword>
<sequence>MGTTDKEREVHKCQHCGSVSFGSAASDSGEEQRPSTDASAIERPELAVVLREVFGISETGIHICVFLMEDGESTAGELADRLDLDRSTVSRQLNHLTDIGLLEKRQRLLSDGGYVHVYSPVDVEEVRQRLTVGLHVWMNEALELVEDINREKVAALARADSDDNESTSIYWDR</sequence>
<dbReference type="Proteomes" id="UP001595945">
    <property type="component" value="Unassembled WGS sequence"/>
</dbReference>
<dbReference type="SUPFAM" id="SSF46785">
    <property type="entry name" value="Winged helix' DNA-binding domain"/>
    <property type="match status" value="1"/>
</dbReference>
<evidence type="ECO:0000313" key="4">
    <source>
        <dbReference type="Proteomes" id="UP001595945"/>
    </source>
</evidence>
<dbReference type="InterPro" id="IPR001845">
    <property type="entry name" value="HTH_ArsR_DNA-bd_dom"/>
</dbReference>
<gene>
    <name evidence="3" type="ORF">ACFO9K_21660</name>
</gene>
<dbReference type="EMBL" id="JBHSHT010000004">
    <property type="protein sequence ID" value="MFC4826860.1"/>
    <property type="molecule type" value="Genomic_DNA"/>
</dbReference>
<dbReference type="InterPro" id="IPR011991">
    <property type="entry name" value="ArsR-like_HTH"/>
</dbReference>
<dbReference type="InterPro" id="IPR002831">
    <property type="entry name" value="Tscrpt_reg_TrmB_N"/>
</dbReference>
<dbReference type="CDD" id="cd00090">
    <property type="entry name" value="HTH_ARSR"/>
    <property type="match status" value="1"/>
</dbReference>
<evidence type="ECO:0000313" key="3">
    <source>
        <dbReference type="EMBL" id="MFC4826860.1"/>
    </source>
</evidence>
<reference evidence="3 4" key="1">
    <citation type="journal article" date="2019" name="Int. J. Syst. Evol. Microbiol.">
        <title>The Global Catalogue of Microorganisms (GCM) 10K type strain sequencing project: providing services to taxonomists for standard genome sequencing and annotation.</title>
        <authorList>
            <consortium name="The Broad Institute Genomics Platform"/>
            <consortium name="The Broad Institute Genome Sequencing Center for Infectious Disease"/>
            <person name="Wu L."/>
            <person name="Ma J."/>
        </authorList>
    </citation>
    <scope>NUCLEOTIDE SEQUENCE [LARGE SCALE GENOMIC DNA]</scope>
    <source>
        <strain evidence="3 4">XZYJ18</strain>
    </source>
</reference>
<dbReference type="GeneID" id="73047587"/>
<feature type="domain" description="HTH arsR-type" evidence="2">
    <location>
        <begin position="52"/>
        <end position="135"/>
    </location>
</feature>
<dbReference type="SMART" id="SM00418">
    <property type="entry name" value="HTH_ARSR"/>
    <property type="match status" value="1"/>
</dbReference>
<feature type="compositionally biased region" description="Basic and acidic residues" evidence="1">
    <location>
        <begin position="30"/>
        <end position="39"/>
    </location>
</feature>
<proteinExistence type="predicted"/>
<evidence type="ECO:0000259" key="2">
    <source>
        <dbReference type="SMART" id="SM00418"/>
    </source>
</evidence>
<accession>A0ABD5Q873</accession>
<comment type="caution">
    <text evidence="3">The sequence shown here is derived from an EMBL/GenBank/DDBJ whole genome shotgun (WGS) entry which is preliminary data.</text>
</comment>
<feature type="region of interest" description="Disordered" evidence="1">
    <location>
        <begin position="18"/>
        <end position="39"/>
    </location>
</feature>
<organism evidence="3 4">
    <name type="scientific">Halorussus aquaticus</name>
    <dbReference type="NCBI Taxonomy" id="2953748"/>
    <lineage>
        <taxon>Archaea</taxon>
        <taxon>Methanobacteriati</taxon>
        <taxon>Methanobacteriota</taxon>
        <taxon>Stenosarchaea group</taxon>
        <taxon>Halobacteria</taxon>
        <taxon>Halobacteriales</taxon>
        <taxon>Haladaptataceae</taxon>
        <taxon>Halorussus</taxon>
    </lineage>
</organism>
<dbReference type="Gene3D" id="1.10.10.10">
    <property type="entry name" value="Winged helix-like DNA-binding domain superfamily/Winged helix DNA-binding domain"/>
    <property type="match status" value="1"/>
</dbReference>
<evidence type="ECO:0000256" key="1">
    <source>
        <dbReference type="SAM" id="MobiDB-lite"/>
    </source>
</evidence>
<dbReference type="RefSeq" id="WP_254270515.1">
    <property type="nucleotide sequence ID" value="NZ_CP100402.1"/>
</dbReference>
<dbReference type="InterPro" id="IPR036390">
    <property type="entry name" value="WH_DNA-bd_sf"/>
</dbReference>
<dbReference type="AlphaFoldDB" id="A0ABD5Q873"/>
<protein>
    <submittedName>
        <fullName evidence="3">Helix-turn-helix domain-containing protein</fullName>
    </submittedName>
</protein>
<dbReference type="InterPro" id="IPR036388">
    <property type="entry name" value="WH-like_DNA-bd_sf"/>
</dbReference>